<feature type="compositionally biased region" description="Polar residues" evidence="1">
    <location>
        <begin position="248"/>
        <end position="257"/>
    </location>
</feature>
<sequence length="281" mass="30467">MNYVDIPLDFVGDLVLKTPWLGDAFQKSVKGVLSVANDTAQYTVRSRAIIAEFSAAGHQVSTLQDIRSLDLEDVDTMVGWLSAKYKALAAAEGAGTGLMGAPGIAIDVPALLSINFRAIGEFATYYGFEIGRQEERIFALAILHYAASPKDASKGLLMAEIAKVTKQAASKKTWEKLNQSALVKIVEAIATKIGIKLTKGKLAQSIPLVGAGVGGSFNAYFTAKVCDAAYYYYRERFIKDKERRQKESSPQSVMQSDSNDEIEDAEFTEVEVENVGSSKAD</sequence>
<evidence type="ECO:0000256" key="1">
    <source>
        <dbReference type="SAM" id="MobiDB-lite"/>
    </source>
</evidence>
<feature type="region of interest" description="Disordered" evidence="1">
    <location>
        <begin position="242"/>
        <end position="281"/>
    </location>
</feature>
<dbReference type="InterPro" id="IPR024787">
    <property type="entry name" value="EcsC"/>
</dbReference>
<dbReference type="EMBL" id="JACU01000012">
    <property type="protein sequence ID" value="KMS51536.1"/>
    <property type="molecule type" value="Genomic_DNA"/>
</dbReference>
<reference evidence="2 3" key="1">
    <citation type="journal article" date="2015" name="G3 (Bethesda)">
        <title>Insights into Ongoing Evolution of the Hexachlorocyclohexane Catabolic Pathway from Comparative Genomics of Ten Sphingomonadaceae Strains.</title>
        <authorList>
            <person name="Pearce S.L."/>
            <person name="Oakeshott J.G."/>
            <person name="Pandey G."/>
        </authorList>
    </citation>
    <scope>NUCLEOTIDE SEQUENCE [LARGE SCALE GENOMIC DNA]</scope>
    <source>
        <strain evidence="2 3">LL02</strain>
    </source>
</reference>
<feature type="compositionally biased region" description="Acidic residues" evidence="1">
    <location>
        <begin position="258"/>
        <end position="272"/>
    </location>
</feature>
<dbReference type="PANTHER" id="PTHR41260:SF1">
    <property type="entry name" value="PROTEIN ECSC"/>
    <property type="match status" value="1"/>
</dbReference>
<accession>A0A0J7XHP7</accession>
<evidence type="ECO:0008006" key="4">
    <source>
        <dbReference type="Google" id="ProtNLM"/>
    </source>
</evidence>
<dbReference type="Pfam" id="PF12787">
    <property type="entry name" value="EcsC"/>
    <property type="match status" value="1"/>
</dbReference>
<dbReference type="AlphaFoldDB" id="A0A0J7XHP7"/>
<dbReference type="Proteomes" id="UP000052268">
    <property type="component" value="Unassembled WGS sequence"/>
</dbReference>
<proteinExistence type="predicted"/>
<keyword evidence="3" id="KW-1185">Reference proteome</keyword>
<protein>
    <recommendedName>
        <fullName evidence="4">EcsC family protein</fullName>
    </recommendedName>
</protein>
<evidence type="ECO:0000313" key="2">
    <source>
        <dbReference type="EMBL" id="KMS51536.1"/>
    </source>
</evidence>
<gene>
    <name evidence="2" type="ORF">V474_04670</name>
</gene>
<name>A0A0J7XHP7_9SPHN</name>
<dbReference type="PATRIC" id="fig|1114963.3.peg.4571"/>
<evidence type="ECO:0000313" key="3">
    <source>
        <dbReference type="Proteomes" id="UP000052268"/>
    </source>
</evidence>
<dbReference type="PANTHER" id="PTHR41260">
    <property type="entry name" value="PROTEIN ECSC"/>
    <property type="match status" value="1"/>
</dbReference>
<comment type="caution">
    <text evidence="2">The sequence shown here is derived from an EMBL/GenBank/DDBJ whole genome shotgun (WGS) entry which is preliminary data.</text>
</comment>
<organism evidence="2 3">
    <name type="scientific">Novosphingobium barchaimii LL02</name>
    <dbReference type="NCBI Taxonomy" id="1114963"/>
    <lineage>
        <taxon>Bacteria</taxon>
        <taxon>Pseudomonadati</taxon>
        <taxon>Pseudomonadota</taxon>
        <taxon>Alphaproteobacteria</taxon>
        <taxon>Sphingomonadales</taxon>
        <taxon>Sphingomonadaceae</taxon>
        <taxon>Novosphingobium</taxon>
    </lineage>
</organism>